<dbReference type="EMBL" id="JH651384">
    <property type="protein sequence ID" value="EIJ35899.1"/>
    <property type="molecule type" value="Genomic_DNA"/>
</dbReference>
<feature type="transmembrane region" description="Helical" evidence="1">
    <location>
        <begin position="12"/>
        <end position="30"/>
    </location>
</feature>
<evidence type="ECO:0000313" key="2">
    <source>
        <dbReference type="EMBL" id="EIJ35899.1"/>
    </source>
</evidence>
<keyword evidence="1" id="KW-1133">Transmembrane helix</keyword>
<gene>
    <name evidence="2" type="ORF">Thini_3387</name>
</gene>
<organism evidence="2 3">
    <name type="scientific">Thiothrix nivea (strain ATCC 35100 / DSM 5205 / JP2)</name>
    <dbReference type="NCBI Taxonomy" id="870187"/>
    <lineage>
        <taxon>Bacteria</taxon>
        <taxon>Pseudomonadati</taxon>
        <taxon>Pseudomonadota</taxon>
        <taxon>Gammaproteobacteria</taxon>
        <taxon>Thiotrichales</taxon>
        <taxon>Thiotrichaceae</taxon>
        <taxon>Thiothrix</taxon>
    </lineage>
</organism>
<evidence type="ECO:0000313" key="3">
    <source>
        <dbReference type="Proteomes" id="UP000005317"/>
    </source>
</evidence>
<keyword evidence="3" id="KW-1185">Reference proteome</keyword>
<sequence length="70" mass="7840">MFKWVVNSVTDTLIAFILATVLLWYGAVSYPEFFPKSFHQYWGVAKPEPVAASIHEVAVSQVSAAMQVQH</sequence>
<dbReference type="Proteomes" id="UP000005317">
    <property type="component" value="Unassembled WGS sequence"/>
</dbReference>
<protein>
    <submittedName>
        <fullName evidence="2">Uncharacterized protein</fullName>
    </submittedName>
</protein>
<name>A0A656HKU7_THINJ</name>
<dbReference type="AlphaFoldDB" id="A0A656HKU7"/>
<keyword evidence="1" id="KW-0812">Transmembrane</keyword>
<dbReference type="OrthoDB" id="9946468at2"/>
<reference evidence="3" key="1">
    <citation type="journal article" date="2011" name="Stand. Genomic Sci.">
        <title>Genome sequence of the filamentous, gliding Thiothrix nivea neotype strain (JP2(T)).</title>
        <authorList>
            <person name="Lapidus A."/>
            <person name="Nolan M."/>
            <person name="Lucas S."/>
            <person name="Glavina Del Rio T."/>
            <person name="Tice H."/>
            <person name="Cheng J.F."/>
            <person name="Tapia R."/>
            <person name="Han C."/>
            <person name="Goodwin L."/>
            <person name="Pitluck S."/>
            <person name="Liolios K."/>
            <person name="Pagani I."/>
            <person name="Ivanova N."/>
            <person name="Huntemann M."/>
            <person name="Mavromatis K."/>
            <person name="Mikhailova N."/>
            <person name="Pati A."/>
            <person name="Chen A."/>
            <person name="Palaniappan K."/>
            <person name="Land M."/>
            <person name="Brambilla E.M."/>
            <person name="Rohde M."/>
            <person name="Abt B."/>
            <person name="Verbarg S."/>
            <person name="Goker M."/>
            <person name="Bristow J."/>
            <person name="Eisen J.A."/>
            <person name="Markowitz V."/>
            <person name="Hugenholtz P."/>
            <person name="Kyrpides N.C."/>
            <person name="Klenk H.P."/>
            <person name="Woyke T."/>
        </authorList>
    </citation>
    <scope>NUCLEOTIDE SEQUENCE [LARGE SCALE GENOMIC DNA]</scope>
    <source>
        <strain evidence="3">ATCC 35100 / DSM 5205 / JP2</strain>
    </source>
</reference>
<accession>A0A656HKU7</accession>
<dbReference type="RefSeq" id="WP_002709793.1">
    <property type="nucleotide sequence ID" value="NZ_JH651384.1"/>
</dbReference>
<keyword evidence="1" id="KW-0472">Membrane</keyword>
<evidence type="ECO:0000256" key="1">
    <source>
        <dbReference type="SAM" id="Phobius"/>
    </source>
</evidence>
<proteinExistence type="predicted"/>